<name>A0A1Y1Q988_9GAMM</name>
<dbReference type="InterPro" id="IPR007527">
    <property type="entry name" value="Znf_SWIM"/>
</dbReference>
<sequence length="558" mass="64416">MNLDNFEQHINAVIMQRGRSYTQYVHNLEETEPEFWQADVHGTRTYDVEIQLDGKEISDWSCTCPYDGYICKHVAASLLNIRQQRRVKPTSPAQPTKRQQLDQLLNTLKREDLATYIRQLLHDDRKLLDKFLLRFQAVTPTTEAPTKQYQQLFDKIARQYSSYDYIDENDASAFADEVQELLDTLSASNLASAAKVEICFTIAQGIAGIANDIDDSNGELNSLMYSIKDELATAYPQLPTSEQAALFKRVLATQFDSRYSEYGLEDTFIELLEEWAQHSQTEQNTYLQVLDKHVQSSPNDWRRDALLRQKMALLKTWNRLDDMEAFATTHMEIPDFRDTFVQKAIDAKDYDKARSLLQDGIRLAEQQKNAGTISRWRKRLLEIAYLQEDIPAIRTELEHLYQTSQYSLEHYRKLKATYPAEEWANARQRLYGMIPVPRGYDSARAMLLQEENDIPTLYELIKQPTIPGQSASLFKRYAPLLATAFPHEVKATYASQICDYLRDNTGRAVYERVIDELNVLAKMPDGANMAHNLVKDFCNRYKSRKAMVEMLIAAFGKG</sequence>
<evidence type="ECO:0000256" key="1">
    <source>
        <dbReference type="PROSITE-ProRule" id="PRU00325"/>
    </source>
</evidence>
<evidence type="ECO:0000259" key="2">
    <source>
        <dbReference type="PROSITE" id="PS50966"/>
    </source>
</evidence>
<protein>
    <recommendedName>
        <fullName evidence="2">SWIM-type domain-containing protein</fullName>
    </recommendedName>
</protein>
<dbReference type="AlphaFoldDB" id="A0A1Y1Q988"/>
<comment type="caution">
    <text evidence="3">The sequence shown here is derived from an EMBL/GenBank/DDBJ whole genome shotgun (WGS) entry which is preliminary data.</text>
</comment>
<dbReference type="PROSITE" id="PS50966">
    <property type="entry name" value="ZF_SWIM"/>
    <property type="match status" value="1"/>
</dbReference>
<gene>
    <name evidence="3" type="ORF">BWK73_49170</name>
</gene>
<reference evidence="3 4" key="1">
    <citation type="submission" date="2017-01" db="EMBL/GenBank/DDBJ databases">
        <title>Novel large sulfur bacteria in the metagenomes of groundwater-fed chemosynthetic microbial mats in the Lake Huron basin.</title>
        <authorList>
            <person name="Sharrar A.M."/>
            <person name="Flood B.E."/>
            <person name="Bailey J.V."/>
            <person name="Jones D.S."/>
            <person name="Biddanda B."/>
            <person name="Ruberg S.A."/>
            <person name="Marcus D.N."/>
            <person name="Dick G.J."/>
        </authorList>
    </citation>
    <scope>NUCLEOTIDE SEQUENCE [LARGE SCALE GENOMIC DNA]</scope>
    <source>
        <strain evidence="3">A8</strain>
    </source>
</reference>
<keyword evidence="1" id="KW-0862">Zinc</keyword>
<keyword evidence="1" id="KW-0479">Metal-binding</keyword>
<accession>A0A1Y1Q988</accession>
<dbReference type="Proteomes" id="UP000192491">
    <property type="component" value="Unassembled WGS sequence"/>
</dbReference>
<keyword evidence="1" id="KW-0863">Zinc-finger</keyword>
<dbReference type="EMBL" id="MTEJ01000669">
    <property type="protein sequence ID" value="OQX00186.1"/>
    <property type="molecule type" value="Genomic_DNA"/>
</dbReference>
<proteinExistence type="predicted"/>
<evidence type="ECO:0000313" key="3">
    <source>
        <dbReference type="EMBL" id="OQX00186.1"/>
    </source>
</evidence>
<feature type="domain" description="SWIM-type" evidence="2">
    <location>
        <begin position="46"/>
        <end position="82"/>
    </location>
</feature>
<organism evidence="3 4">
    <name type="scientific">Thiothrix lacustris</name>
    <dbReference type="NCBI Taxonomy" id="525917"/>
    <lineage>
        <taxon>Bacteria</taxon>
        <taxon>Pseudomonadati</taxon>
        <taxon>Pseudomonadota</taxon>
        <taxon>Gammaproteobacteria</taxon>
        <taxon>Thiotrichales</taxon>
        <taxon>Thiotrichaceae</taxon>
        <taxon>Thiothrix</taxon>
    </lineage>
</organism>
<dbReference type="GO" id="GO:0008270">
    <property type="term" value="F:zinc ion binding"/>
    <property type="evidence" value="ECO:0007669"/>
    <property type="project" value="UniProtKB-KW"/>
</dbReference>
<dbReference type="Pfam" id="PF04434">
    <property type="entry name" value="SWIM"/>
    <property type="match status" value="1"/>
</dbReference>
<evidence type="ECO:0000313" key="4">
    <source>
        <dbReference type="Proteomes" id="UP000192491"/>
    </source>
</evidence>